<dbReference type="AlphaFoldDB" id="A0AAN7GJQ0"/>
<gene>
    <name evidence="2" type="ORF">RGQ29_002144</name>
</gene>
<accession>A0AAN7GJQ0</accession>
<evidence type="ECO:0000313" key="3">
    <source>
        <dbReference type="Proteomes" id="UP001324115"/>
    </source>
</evidence>
<keyword evidence="1" id="KW-0812">Transmembrane</keyword>
<keyword evidence="3" id="KW-1185">Reference proteome</keyword>
<feature type="transmembrane region" description="Helical" evidence="1">
    <location>
        <begin position="93"/>
        <end position="118"/>
    </location>
</feature>
<keyword evidence="1" id="KW-1133">Transmembrane helix</keyword>
<organism evidence="2 3">
    <name type="scientific">Quercus rubra</name>
    <name type="common">Northern red oak</name>
    <name type="synonym">Quercus borealis</name>
    <dbReference type="NCBI Taxonomy" id="3512"/>
    <lineage>
        <taxon>Eukaryota</taxon>
        <taxon>Viridiplantae</taxon>
        <taxon>Streptophyta</taxon>
        <taxon>Embryophyta</taxon>
        <taxon>Tracheophyta</taxon>
        <taxon>Spermatophyta</taxon>
        <taxon>Magnoliopsida</taxon>
        <taxon>eudicotyledons</taxon>
        <taxon>Gunneridae</taxon>
        <taxon>Pentapetalae</taxon>
        <taxon>rosids</taxon>
        <taxon>fabids</taxon>
        <taxon>Fagales</taxon>
        <taxon>Fagaceae</taxon>
        <taxon>Quercus</taxon>
    </lineage>
</organism>
<name>A0AAN7GJQ0_QUERU</name>
<proteinExistence type="predicted"/>
<dbReference type="Proteomes" id="UP001324115">
    <property type="component" value="Unassembled WGS sequence"/>
</dbReference>
<keyword evidence="1" id="KW-0472">Membrane</keyword>
<sequence>MASSLSSFCSLSHTVRRHKLFHYPQVRSQSFKDEEKPANIVDANLNVLRQRIEEVKRKERFNACYTLKSEWCYQSGYDHRHKRDAMLSQSIELFALGTGAIGLVFLIGSLCICLVSLLTCSLNI</sequence>
<protein>
    <recommendedName>
        <fullName evidence="4">Transmembrane protein</fullName>
    </recommendedName>
</protein>
<comment type="caution">
    <text evidence="2">The sequence shown here is derived from an EMBL/GenBank/DDBJ whole genome shotgun (WGS) entry which is preliminary data.</text>
</comment>
<evidence type="ECO:0000313" key="2">
    <source>
        <dbReference type="EMBL" id="KAK4608614.1"/>
    </source>
</evidence>
<reference evidence="2 3" key="1">
    <citation type="journal article" date="2023" name="G3 (Bethesda)">
        <title>A haplotype-resolved chromosome-scale genome for Quercus rubra L. provides insights into the genetics of adaptive traits for red oak species.</title>
        <authorList>
            <person name="Kapoor B."/>
            <person name="Jenkins J."/>
            <person name="Schmutz J."/>
            <person name="Zhebentyayeva T."/>
            <person name="Kuelheim C."/>
            <person name="Coggeshall M."/>
            <person name="Heim C."/>
            <person name="Lasky J.R."/>
            <person name="Leites L."/>
            <person name="Islam-Faridi N."/>
            <person name="Romero-Severson J."/>
            <person name="DeLeo V.L."/>
            <person name="Lucas S.M."/>
            <person name="Lazic D."/>
            <person name="Gailing O."/>
            <person name="Carlson J."/>
            <person name="Staton M."/>
        </authorList>
    </citation>
    <scope>NUCLEOTIDE SEQUENCE [LARGE SCALE GENOMIC DNA]</scope>
    <source>
        <strain evidence="2">Pseudo-F2</strain>
    </source>
</reference>
<evidence type="ECO:0000256" key="1">
    <source>
        <dbReference type="SAM" id="Phobius"/>
    </source>
</evidence>
<dbReference type="PANTHER" id="PTHR38225:SF3">
    <property type="entry name" value="RX N-TERMINAL DOMAIN-CONTAINING PROTEIN"/>
    <property type="match status" value="1"/>
</dbReference>
<dbReference type="PANTHER" id="PTHR38225">
    <property type="entry name" value="PROTEIN, PUTATIVE-RELATED"/>
    <property type="match status" value="1"/>
</dbReference>
<evidence type="ECO:0008006" key="4">
    <source>
        <dbReference type="Google" id="ProtNLM"/>
    </source>
</evidence>
<dbReference type="EMBL" id="JAXUIC010000001">
    <property type="protein sequence ID" value="KAK4608614.1"/>
    <property type="molecule type" value="Genomic_DNA"/>
</dbReference>